<dbReference type="PROSITE" id="PS50931">
    <property type="entry name" value="HTH_LYSR"/>
    <property type="match status" value="1"/>
</dbReference>
<evidence type="ECO:0000256" key="3">
    <source>
        <dbReference type="ARBA" id="ARBA00023125"/>
    </source>
</evidence>
<protein>
    <submittedName>
        <fullName evidence="6">HTH-type transcriptional regulator GltC</fullName>
    </submittedName>
</protein>
<dbReference type="Proteomes" id="UP000494255">
    <property type="component" value="Unassembled WGS sequence"/>
</dbReference>
<dbReference type="Pfam" id="PF00126">
    <property type="entry name" value="HTH_1"/>
    <property type="match status" value="1"/>
</dbReference>
<keyword evidence="4" id="KW-0804">Transcription</keyword>
<dbReference type="SUPFAM" id="SSF53850">
    <property type="entry name" value="Periplasmic binding protein-like II"/>
    <property type="match status" value="1"/>
</dbReference>
<dbReference type="PANTHER" id="PTHR30419">
    <property type="entry name" value="HTH-TYPE TRANSCRIPTIONAL REGULATOR YBHD"/>
    <property type="match status" value="1"/>
</dbReference>
<dbReference type="InterPro" id="IPR036388">
    <property type="entry name" value="WH-like_DNA-bd_sf"/>
</dbReference>
<gene>
    <name evidence="6" type="primary">gltC_14</name>
    <name evidence="6" type="ORF">LMG24238_07675</name>
</gene>
<dbReference type="Pfam" id="PF03466">
    <property type="entry name" value="LysR_substrate"/>
    <property type="match status" value="1"/>
</dbReference>
<dbReference type="FunFam" id="1.10.10.10:FF:000001">
    <property type="entry name" value="LysR family transcriptional regulator"/>
    <property type="match status" value="1"/>
</dbReference>
<dbReference type="InterPro" id="IPR000847">
    <property type="entry name" value="LysR_HTH_N"/>
</dbReference>
<keyword evidence="2" id="KW-0805">Transcription regulation</keyword>
<dbReference type="SUPFAM" id="SSF46785">
    <property type="entry name" value="Winged helix' DNA-binding domain"/>
    <property type="match status" value="1"/>
</dbReference>
<sequence>MSKSAAPNLRSQFTAQTLQILLAVEEHGSLAKAAERVHLVPSAVSRRIAELEENCGLQLLRRTSHGTEFTAAGKTVLTRARTILSEMDTLADELHTFSEGIRGAVRLAASVFALTQRLPADLAQFRSEYPLITLEFNSRTSHDVIHALQKEEIDVGVFVSDSVPSGLTTMIYEEDKLALLVPEDHPLAVQTSAGIDEIAQYELVVGPLGTETRALTADQARRRGLKLRASIQVASLDAMILMTRAGHGIAIVPSRAWEALGPFRGLKKIEIGEQWASRQMLVGVPAGTPLSTPAGRLFTKLSRKGNV</sequence>
<keyword evidence="3" id="KW-0238">DNA-binding</keyword>
<evidence type="ECO:0000313" key="6">
    <source>
        <dbReference type="EMBL" id="CAB3745546.1"/>
    </source>
</evidence>
<evidence type="ECO:0000256" key="4">
    <source>
        <dbReference type="ARBA" id="ARBA00023163"/>
    </source>
</evidence>
<dbReference type="GO" id="GO:0003677">
    <property type="term" value="F:DNA binding"/>
    <property type="evidence" value="ECO:0007669"/>
    <property type="project" value="UniProtKB-KW"/>
</dbReference>
<dbReference type="RefSeq" id="WP_175055016.1">
    <property type="nucleotide sequence ID" value="NZ_CADIKC010000023.1"/>
</dbReference>
<evidence type="ECO:0000256" key="1">
    <source>
        <dbReference type="ARBA" id="ARBA00009437"/>
    </source>
</evidence>
<keyword evidence="7" id="KW-1185">Reference proteome</keyword>
<dbReference type="AlphaFoldDB" id="A0A6J5CVL6"/>
<dbReference type="GeneID" id="97046208"/>
<evidence type="ECO:0000313" key="7">
    <source>
        <dbReference type="Proteomes" id="UP000494255"/>
    </source>
</evidence>
<name>A0A6J5CVL6_9BURK</name>
<dbReference type="GO" id="GO:0003700">
    <property type="term" value="F:DNA-binding transcription factor activity"/>
    <property type="evidence" value="ECO:0007669"/>
    <property type="project" value="InterPro"/>
</dbReference>
<dbReference type="InterPro" id="IPR005119">
    <property type="entry name" value="LysR_subst-bd"/>
</dbReference>
<reference evidence="6 7" key="1">
    <citation type="submission" date="2020-04" db="EMBL/GenBank/DDBJ databases">
        <authorList>
            <person name="De Canck E."/>
        </authorList>
    </citation>
    <scope>NUCLEOTIDE SEQUENCE [LARGE SCALE GENOMIC DNA]</scope>
    <source>
        <strain evidence="6 7">LMG 24238</strain>
    </source>
</reference>
<organism evidence="6 7">
    <name type="scientific">Paraburkholderia sediminicola</name>
    <dbReference type="NCBI Taxonomy" id="458836"/>
    <lineage>
        <taxon>Bacteria</taxon>
        <taxon>Pseudomonadati</taxon>
        <taxon>Pseudomonadota</taxon>
        <taxon>Betaproteobacteria</taxon>
        <taxon>Burkholderiales</taxon>
        <taxon>Burkholderiaceae</taxon>
        <taxon>Paraburkholderia</taxon>
    </lineage>
</organism>
<accession>A0A6J5CVL6</accession>
<dbReference type="PANTHER" id="PTHR30419:SF2">
    <property type="entry name" value="LYSR FAMILY TRANSCRIPTIONAL REGULATOR"/>
    <property type="match status" value="1"/>
</dbReference>
<comment type="similarity">
    <text evidence="1">Belongs to the LysR transcriptional regulatory family.</text>
</comment>
<dbReference type="Gene3D" id="1.10.10.10">
    <property type="entry name" value="Winged helix-like DNA-binding domain superfamily/Winged helix DNA-binding domain"/>
    <property type="match status" value="1"/>
</dbReference>
<dbReference type="Gene3D" id="3.40.190.290">
    <property type="match status" value="1"/>
</dbReference>
<evidence type="ECO:0000259" key="5">
    <source>
        <dbReference type="PROSITE" id="PS50931"/>
    </source>
</evidence>
<dbReference type="EMBL" id="CADIKC010000023">
    <property type="protein sequence ID" value="CAB3745546.1"/>
    <property type="molecule type" value="Genomic_DNA"/>
</dbReference>
<feature type="domain" description="HTH lysR-type" evidence="5">
    <location>
        <begin position="18"/>
        <end position="70"/>
    </location>
</feature>
<evidence type="ECO:0000256" key="2">
    <source>
        <dbReference type="ARBA" id="ARBA00023015"/>
    </source>
</evidence>
<dbReference type="InterPro" id="IPR050950">
    <property type="entry name" value="HTH-type_LysR_regulators"/>
</dbReference>
<proteinExistence type="inferred from homology"/>
<dbReference type="InterPro" id="IPR036390">
    <property type="entry name" value="WH_DNA-bd_sf"/>
</dbReference>
<dbReference type="GO" id="GO:0005829">
    <property type="term" value="C:cytosol"/>
    <property type="evidence" value="ECO:0007669"/>
    <property type="project" value="TreeGrafter"/>
</dbReference>